<organism evidence="4">
    <name type="scientific">Nippostrongylus brasiliensis</name>
    <name type="common">Rat hookworm</name>
    <dbReference type="NCBI Taxonomy" id="27835"/>
    <lineage>
        <taxon>Eukaryota</taxon>
        <taxon>Metazoa</taxon>
        <taxon>Ecdysozoa</taxon>
        <taxon>Nematoda</taxon>
        <taxon>Chromadorea</taxon>
        <taxon>Rhabditida</taxon>
        <taxon>Rhabditina</taxon>
        <taxon>Rhabditomorpha</taxon>
        <taxon>Strongyloidea</taxon>
        <taxon>Heligmosomidae</taxon>
        <taxon>Nippostrongylus</taxon>
    </lineage>
</organism>
<evidence type="ECO:0000313" key="4">
    <source>
        <dbReference type="WBParaSite" id="NBR_0001872001-mRNA-1"/>
    </source>
</evidence>
<reference evidence="2 3" key="2">
    <citation type="submission" date="2018-11" db="EMBL/GenBank/DDBJ databases">
        <authorList>
            <consortium name="Pathogen Informatics"/>
        </authorList>
    </citation>
    <scope>NUCLEOTIDE SEQUENCE [LARGE SCALE GENOMIC DNA]</scope>
</reference>
<evidence type="ECO:0000313" key="3">
    <source>
        <dbReference type="Proteomes" id="UP000271162"/>
    </source>
</evidence>
<dbReference type="WBParaSite" id="NBR_0001872001-mRNA-1">
    <property type="protein sequence ID" value="NBR_0001872001-mRNA-1"/>
    <property type="gene ID" value="NBR_0001872001"/>
</dbReference>
<protein>
    <submittedName>
        <fullName evidence="4">Secreted protein</fullName>
    </submittedName>
</protein>
<gene>
    <name evidence="2" type="ORF">NBR_LOCUS18721</name>
</gene>
<name>A0A0N4YNB6_NIPBR</name>
<reference evidence="4" key="1">
    <citation type="submission" date="2017-02" db="UniProtKB">
        <authorList>
            <consortium name="WormBaseParasite"/>
        </authorList>
    </citation>
    <scope>IDENTIFICATION</scope>
</reference>
<sequence>MLLLVCMRFNGPRKVRCQTLVITEEHDHSDDRSVTVTPTMRSNRRIGFPRRHDTAVSTALLQQVQREDENVDEKHVV</sequence>
<dbReference type="Proteomes" id="UP000271162">
    <property type="component" value="Unassembled WGS sequence"/>
</dbReference>
<dbReference type="AlphaFoldDB" id="A0A0N4YNB6"/>
<dbReference type="EMBL" id="UYSL01023629">
    <property type="protein sequence ID" value="VDL82446.1"/>
    <property type="molecule type" value="Genomic_DNA"/>
</dbReference>
<evidence type="ECO:0000313" key="2">
    <source>
        <dbReference type="EMBL" id="VDL82446.1"/>
    </source>
</evidence>
<keyword evidence="3" id="KW-1185">Reference proteome</keyword>
<evidence type="ECO:0000256" key="1">
    <source>
        <dbReference type="SAM" id="MobiDB-lite"/>
    </source>
</evidence>
<feature type="region of interest" description="Disordered" evidence="1">
    <location>
        <begin position="28"/>
        <end position="49"/>
    </location>
</feature>
<proteinExistence type="predicted"/>
<accession>A0A0N4YNB6</accession>